<accession>A0ACB9F0V1</accession>
<dbReference type="Proteomes" id="UP001055811">
    <property type="component" value="Linkage Group LG03"/>
</dbReference>
<evidence type="ECO:0000313" key="2">
    <source>
        <dbReference type="Proteomes" id="UP001055811"/>
    </source>
</evidence>
<reference evidence="2" key="1">
    <citation type="journal article" date="2022" name="Mol. Ecol. Resour.">
        <title>The genomes of chicory, endive, great burdock and yacon provide insights into Asteraceae palaeo-polyploidization history and plant inulin production.</title>
        <authorList>
            <person name="Fan W."/>
            <person name="Wang S."/>
            <person name="Wang H."/>
            <person name="Wang A."/>
            <person name="Jiang F."/>
            <person name="Liu H."/>
            <person name="Zhao H."/>
            <person name="Xu D."/>
            <person name="Zhang Y."/>
        </authorList>
    </citation>
    <scope>NUCLEOTIDE SEQUENCE [LARGE SCALE GENOMIC DNA]</scope>
    <source>
        <strain evidence="2">cv. Punajuju</strain>
    </source>
</reference>
<gene>
    <name evidence="1" type="ORF">L2E82_14519</name>
</gene>
<sequence length="217" mass="23740">MLLLCSLLYFLVTSIQAQANTLPRDEGKFLCLIYLSVQIPSDLNALIEIAKELGKMDWNFDLNPCDGDWNSSLKDNSQFNNSVVCGNCSPGGVCHVVEIVIKGQNLAGVLPPSLAKLPSIHKIDLSFNYLNGTIPPQWASTKLDFLILENNMFSGVIPAELGKLTNLSKLVLSANNLTGKLPEELNLLTNLIELRISSNNFSGKIPNLGNCIKLQQL</sequence>
<evidence type="ECO:0000313" key="1">
    <source>
        <dbReference type="EMBL" id="KAI3764510.1"/>
    </source>
</evidence>
<dbReference type="EMBL" id="CM042011">
    <property type="protein sequence ID" value="KAI3764510.1"/>
    <property type="molecule type" value="Genomic_DNA"/>
</dbReference>
<reference evidence="1 2" key="2">
    <citation type="journal article" date="2022" name="Mol. Ecol. Resour.">
        <title>The genomes of chicory, endive, great burdock and yacon provide insights into Asteraceae paleo-polyploidization history and plant inulin production.</title>
        <authorList>
            <person name="Fan W."/>
            <person name="Wang S."/>
            <person name="Wang H."/>
            <person name="Wang A."/>
            <person name="Jiang F."/>
            <person name="Liu H."/>
            <person name="Zhao H."/>
            <person name="Xu D."/>
            <person name="Zhang Y."/>
        </authorList>
    </citation>
    <scope>NUCLEOTIDE SEQUENCE [LARGE SCALE GENOMIC DNA]</scope>
    <source>
        <strain evidence="2">cv. Punajuju</strain>
        <tissue evidence="1">Leaves</tissue>
    </source>
</reference>
<keyword evidence="2" id="KW-1185">Reference proteome</keyword>
<proteinExistence type="predicted"/>
<protein>
    <submittedName>
        <fullName evidence="1">Uncharacterized protein</fullName>
    </submittedName>
</protein>
<comment type="caution">
    <text evidence="1">The sequence shown here is derived from an EMBL/GenBank/DDBJ whole genome shotgun (WGS) entry which is preliminary data.</text>
</comment>
<name>A0ACB9F0V1_CICIN</name>
<organism evidence="1 2">
    <name type="scientific">Cichorium intybus</name>
    <name type="common">Chicory</name>
    <dbReference type="NCBI Taxonomy" id="13427"/>
    <lineage>
        <taxon>Eukaryota</taxon>
        <taxon>Viridiplantae</taxon>
        <taxon>Streptophyta</taxon>
        <taxon>Embryophyta</taxon>
        <taxon>Tracheophyta</taxon>
        <taxon>Spermatophyta</taxon>
        <taxon>Magnoliopsida</taxon>
        <taxon>eudicotyledons</taxon>
        <taxon>Gunneridae</taxon>
        <taxon>Pentapetalae</taxon>
        <taxon>asterids</taxon>
        <taxon>campanulids</taxon>
        <taxon>Asterales</taxon>
        <taxon>Asteraceae</taxon>
        <taxon>Cichorioideae</taxon>
        <taxon>Cichorieae</taxon>
        <taxon>Cichoriinae</taxon>
        <taxon>Cichorium</taxon>
    </lineage>
</organism>